<evidence type="ECO:0000256" key="6">
    <source>
        <dbReference type="SAM" id="MobiDB-lite"/>
    </source>
</evidence>
<feature type="region of interest" description="Disordered" evidence="6">
    <location>
        <begin position="1"/>
        <end position="20"/>
    </location>
</feature>
<dbReference type="InterPro" id="IPR007149">
    <property type="entry name" value="Leo1"/>
</dbReference>
<comment type="subcellular location">
    <subcellularLocation>
        <location evidence="1">Membrane</location>
        <topology evidence="1">Multi-pass membrane protein</topology>
    </subcellularLocation>
</comment>
<protein>
    <submittedName>
        <fullName evidence="8">Uncharacterized protein</fullName>
    </submittedName>
</protein>
<dbReference type="EMBL" id="OU503048">
    <property type="protein sequence ID" value="CAI9773765.1"/>
    <property type="molecule type" value="Genomic_DNA"/>
</dbReference>
<feature type="transmembrane region" description="Helical" evidence="7">
    <location>
        <begin position="160"/>
        <end position="178"/>
    </location>
</feature>
<keyword evidence="5 7" id="KW-0472">Membrane</keyword>
<evidence type="ECO:0000256" key="1">
    <source>
        <dbReference type="ARBA" id="ARBA00004141"/>
    </source>
</evidence>
<dbReference type="Pfam" id="PF04004">
    <property type="entry name" value="Leo1"/>
    <property type="match status" value="1"/>
</dbReference>
<feature type="transmembrane region" description="Helical" evidence="7">
    <location>
        <begin position="97"/>
        <end position="115"/>
    </location>
</feature>
<feature type="transmembrane region" description="Helical" evidence="7">
    <location>
        <begin position="426"/>
        <end position="448"/>
    </location>
</feature>
<feature type="transmembrane region" description="Helical" evidence="7">
    <location>
        <begin position="285"/>
        <end position="306"/>
    </location>
</feature>
<feature type="compositionally biased region" description="Basic and acidic residues" evidence="6">
    <location>
        <begin position="8"/>
        <end position="18"/>
    </location>
</feature>
<dbReference type="GO" id="GO:0016593">
    <property type="term" value="C:Cdc73/Paf1 complex"/>
    <property type="evidence" value="ECO:0007669"/>
    <property type="project" value="InterPro"/>
</dbReference>
<evidence type="ECO:0000256" key="3">
    <source>
        <dbReference type="ARBA" id="ARBA00022692"/>
    </source>
</evidence>
<evidence type="ECO:0000256" key="2">
    <source>
        <dbReference type="ARBA" id="ARBA00008821"/>
    </source>
</evidence>
<sequence>MAGGGAPKAEEPAPHPPKDQLSNVSYCITSPPPWPEAILLGFQHYLVMLGTTVIIPTALVPQMGGGNEEKAKVIQTLLFVAGVNTLLQTCFGTRLPVVIGGSYTFVAPTISIILSGRWSDPDPISRFKKIMRATQGALIVASTIQIVLGFSGLWRNITRFLTPLSAVPLVALAGFGLYEFGFPGVAKCVEIGLPQLIILIFCSQYLAQFIHRGKHIFDRFAVIFSVVIVWIYAYLLTVGGAYDNKAPKTQASCRTDRAGLIKGAPWIRVPYPFQWGGPSFDAGEAFAMMMAAFVALVESTGGFIAASRYASATPLPPLKKKRKGKRKEKSTIQKKLKTKPRLLQEFCHLHSNNKVPFCQALLFLYLLYNHPHEPTASPLKLEEDMNLALKGVGILLSGLYGTGNGSSVSIENVGLLALTRVGSRRVVQISAGFMIFFSILGKFGAVFASIPAPIVAALYCLFFAYVGSAGISFLQFCNLNSFRTKFILGFSLFMGLSVPQYFNEYTAINGYGPVHSSGRWFNDIINVPFSSEAFVAGNIFVPTASNDAGRKTIRYEPRMLRWDPFSPPLYFRSPYLTSLLSCPEQENEEDGVPEAEVEGKAGQESEDVPEAVDRIHAECREKIQRSQEICIHNQSGGSTKDDKQQRLAAIFHDIFGDSDNEEHDNIKDVKQCGIRDIFGDSDNEENSGTKDDKQHLAAVNRDIFEDSDNEEHDNTKYDKHHLAIVTRDIFGDCDKAEQADHIAQNQNDDNRRRLDKGKYVKERSPEVRVPDEDVLYEYANAERKEKATALSPMLEIPRICPLTDPDKMYMLKLSNLVAIDPKPFDPSTYVEQDFFGTDNSGHKRHIPLQNIVRWRTVRKPDGRTSGHLDWLQLIALDTVISGEMGLRGILFRRRREAWCCRWRPGGMHCSGSGMRVESNARLVTWEDGSLQLLIGEQAFMVSELDTRENQAHLFLRHKNGILQSQGRISKKLHFLPSSDSQFSAILDATRNKNVKVKSCTADVISQWELENKKKMEKQTNRPNKRLGQKGKRIHKCAQIVNREHQAPPGLLKDLMDNEQDFHEQQSAAQHFNENRENEAGASFFTFNEKKASHLCYIPPNPMGHFSDSGPESPLKLALPDAKSSQGPVDLLGSRKMVDRISKRKNYGCLSSHRRSKETKQK</sequence>
<keyword evidence="3 7" id="KW-0812">Transmembrane</keyword>
<dbReference type="AlphaFoldDB" id="A0AAD1ZQJ0"/>
<dbReference type="GO" id="GO:0022857">
    <property type="term" value="F:transmembrane transporter activity"/>
    <property type="evidence" value="ECO:0007669"/>
    <property type="project" value="InterPro"/>
</dbReference>
<feature type="transmembrane region" description="Helical" evidence="7">
    <location>
        <begin position="454"/>
        <end position="474"/>
    </location>
</feature>
<dbReference type="Proteomes" id="UP000834106">
    <property type="component" value="Chromosome 13"/>
</dbReference>
<gene>
    <name evidence="8" type="ORF">FPE_LOCUS21195</name>
</gene>
<feature type="region of interest" description="Disordered" evidence="6">
    <location>
        <begin position="1142"/>
        <end position="1161"/>
    </location>
</feature>
<evidence type="ECO:0000256" key="5">
    <source>
        <dbReference type="ARBA" id="ARBA00023136"/>
    </source>
</evidence>
<evidence type="ECO:0000256" key="4">
    <source>
        <dbReference type="ARBA" id="ARBA00022989"/>
    </source>
</evidence>
<evidence type="ECO:0000313" key="8">
    <source>
        <dbReference type="EMBL" id="CAI9773765.1"/>
    </source>
</evidence>
<reference evidence="8" key="1">
    <citation type="submission" date="2023-05" db="EMBL/GenBank/DDBJ databases">
        <authorList>
            <person name="Huff M."/>
        </authorList>
    </citation>
    <scope>NUCLEOTIDE SEQUENCE</scope>
</reference>
<comment type="similarity">
    <text evidence="2">Belongs to the nucleobase:cation symporter-2 (NCS2) (TC 2.A.40) family.</text>
</comment>
<feature type="compositionally biased region" description="Acidic residues" evidence="6">
    <location>
        <begin position="585"/>
        <end position="596"/>
    </location>
</feature>
<dbReference type="InterPro" id="IPR006043">
    <property type="entry name" value="NCS2"/>
</dbReference>
<accession>A0AAD1ZQJ0</accession>
<dbReference type="Pfam" id="PF00860">
    <property type="entry name" value="Xan_ur_permease"/>
    <property type="match status" value="2"/>
</dbReference>
<dbReference type="GO" id="GO:0016020">
    <property type="term" value="C:membrane"/>
    <property type="evidence" value="ECO:0007669"/>
    <property type="project" value="UniProtKB-SubCell"/>
</dbReference>
<feature type="region of interest" description="Disordered" evidence="6">
    <location>
        <begin position="584"/>
        <end position="609"/>
    </location>
</feature>
<organism evidence="8 9">
    <name type="scientific">Fraxinus pennsylvanica</name>
    <dbReference type="NCBI Taxonomy" id="56036"/>
    <lineage>
        <taxon>Eukaryota</taxon>
        <taxon>Viridiplantae</taxon>
        <taxon>Streptophyta</taxon>
        <taxon>Embryophyta</taxon>
        <taxon>Tracheophyta</taxon>
        <taxon>Spermatophyta</taxon>
        <taxon>Magnoliopsida</taxon>
        <taxon>eudicotyledons</taxon>
        <taxon>Gunneridae</taxon>
        <taxon>Pentapetalae</taxon>
        <taxon>asterids</taxon>
        <taxon>lamiids</taxon>
        <taxon>Lamiales</taxon>
        <taxon>Oleaceae</taxon>
        <taxon>Oleeae</taxon>
        <taxon>Fraxinus</taxon>
    </lineage>
</organism>
<feature type="region of interest" description="Disordered" evidence="6">
    <location>
        <begin position="1104"/>
        <end position="1136"/>
    </location>
</feature>
<feature type="transmembrane region" description="Helical" evidence="7">
    <location>
        <begin position="42"/>
        <end position="61"/>
    </location>
</feature>
<feature type="transmembrane region" description="Helical" evidence="7">
    <location>
        <begin position="136"/>
        <end position="154"/>
    </location>
</feature>
<proteinExistence type="inferred from homology"/>
<feature type="transmembrane region" description="Helical" evidence="7">
    <location>
        <begin position="220"/>
        <end position="242"/>
    </location>
</feature>
<keyword evidence="9" id="KW-1185">Reference proteome</keyword>
<evidence type="ECO:0000256" key="7">
    <source>
        <dbReference type="SAM" id="Phobius"/>
    </source>
</evidence>
<name>A0AAD1ZQJ0_9LAMI</name>
<evidence type="ECO:0000313" key="9">
    <source>
        <dbReference type="Proteomes" id="UP000834106"/>
    </source>
</evidence>
<dbReference type="PANTHER" id="PTHR11119">
    <property type="entry name" value="XANTHINE-URACIL / VITAMIN C PERMEASE FAMILY MEMBER"/>
    <property type="match status" value="1"/>
</dbReference>
<feature type="transmembrane region" description="Helical" evidence="7">
    <location>
        <begin position="486"/>
        <end position="502"/>
    </location>
</feature>
<dbReference type="GO" id="GO:0006368">
    <property type="term" value="P:transcription elongation by RNA polymerase II"/>
    <property type="evidence" value="ECO:0007669"/>
    <property type="project" value="InterPro"/>
</dbReference>
<keyword evidence="4 7" id="KW-1133">Transmembrane helix</keyword>